<protein>
    <recommendedName>
        <fullName evidence="3">Integrase</fullName>
    </recommendedName>
</protein>
<sequence length="53" mass="5512">MQIMGWSSTAMAARYQHVTAGTLRDVAQRVGGPIWVVAKEGGEGTPGNSAGPR</sequence>
<organism evidence="1 2">
    <name type="scientific">Actinocatenispora sera</name>
    <dbReference type="NCBI Taxonomy" id="390989"/>
    <lineage>
        <taxon>Bacteria</taxon>
        <taxon>Bacillati</taxon>
        <taxon>Actinomycetota</taxon>
        <taxon>Actinomycetes</taxon>
        <taxon>Micromonosporales</taxon>
        <taxon>Micromonosporaceae</taxon>
        <taxon>Actinocatenispora</taxon>
    </lineage>
</organism>
<evidence type="ECO:0000313" key="2">
    <source>
        <dbReference type="Proteomes" id="UP000680750"/>
    </source>
</evidence>
<reference evidence="1" key="1">
    <citation type="submission" date="2020-08" db="EMBL/GenBank/DDBJ databases">
        <title>Whole genome shotgun sequence of Actinocatenispora sera NBRC 101916.</title>
        <authorList>
            <person name="Komaki H."/>
            <person name="Tamura T."/>
        </authorList>
    </citation>
    <scope>NUCLEOTIDE SEQUENCE</scope>
    <source>
        <strain evidence="1">NBRC 101916</strain>
    </source>
</reference>
<name>A0A810KUB6_9ACTN</name>
<dbReference type="Proteomes" id="UP000680750">
    <property type="component" value="Chromosome"/>
</dbReference>
<gene>
    <name evidence="1" type="ORF">Asera_08680</name>
</gene>
<dbReference type="EMBL" id="AP023354">
    <property type="protein sequence ID" value="BCJ26760.1"/>
    <property type="molecule type" value="Genomic_DNA"/>
</dbReference>
<proteinExistence type="predicted"/>
<keyword evidence="2" id="KW-1185">Reference proteome</keyword>
<evidence type="ECO:0000313" key="1">
    <source>
        <dbReference type="EMBL" id="BCJ26760.1"/>
    </source>
</evidence>
<evidence type="ECO:0008006" key="3">
    <source>
        <dbReference type="Google" id="ProtNLM"/>
    </source>
</evidence>
<dbReference type="KEGG" id="aser:Asera_08680"/>
<dbReference type="AlphaFoldDB" id="A0A810KUB6"/>
<accession>A0A810KUB6</accession>